<dbReference type="AlphaFoldDB" id="A0A023B5F6"/>
<dbReference type="VEuPathDB" id="CryptoDB:GNI_090500"/>
<gene>
    <name evidence="1" type="ORF">GNI_090500</name>
</gene>
<organism evidence="1 2">
    <name type="scientific">Gregarina niphandrodes</name>
    <name type="common">Septate eugregarine</name>
    <dbReference type="NCBI Taxonomy" id="110365"/>
    <lineage>
        <taxon>Eukaryota</taxon>
        <taxon>Sar</taxon>
        <taxon>Alveolata</taxon>
        <taxon>Apicomplexa</taxon>
        <taxon>Conoidasida</taxon>
        <taxon>Gregarinasina</taxon>
        <taxon>Eugregarinorida</taxon>
        <taxon>Gregarinidae</taxon>
        <taxon>Gregarina</taxon>
    </lineage>
</organism>
<dbReference type="EMBL" id="AFNH02000677">
    <property type="protein sequence ID" value="EZG60420.1"/>
    <property type="molecule type" value="Genomic_DNA"/>
</dbReference>
<dbReference type="RefSeq" id="XP_011130828.1">
    <property type="nucleotide sequence ID" value="XM_011132526.1"/>
</dbReference>
<evidence type="ECO:0000313" key="1">
    <source>
        <dbReference type="EMBL" id="EZG60420.1"/>
    </source>
</evidence>
<dbReference type="GeneID" id="22913242"/>
<sequence length="161" mass="18175">MELRLSDLKNLEDLFLAGWSPSLTWVSGARSNEHRSTEQHSNEQRKLLNIDHVVTSRAVQGAIVNANERIRKRARQVAHSLHDFKNLIAPVSFGITNGECKPLSFLTCQIVSNEFFTIELNFGNIKSDRQDYGRVQYSTLAPSIQGTVDTGRRRYGTPCSQ</sequence>
<keyword evidence="2" id="KW-1185">Reference proteome</keyword>
<accession>A0A023B5F6</accession>
<evidence type="ECO:0000313" key="2">
    <source>
        <dbReference type="Proteomes" id="UP000019763"/>
    </source>
</evidence>
<reference evidence="1" key="1">
    <citation type="submission" date="2013-12" db="EMBL/GenBank/DDBJ databases">
        <authorList>
            <person name="Omoto C.K."/>
            <person name="Sibley D."/>
            <person name="Venepally P."/>
            <person name="Hadjithomas M."/>
            <person name="Karamycheva S."/>
            <person name="Brunk B."/>
            <person name="Roos D."/>
            <person name="Caler E."/>
            <person name="Lorenzi H."/>
        </authorList>
    </citation>
    <scope>NUCLEOTIDE SEQUENCE</scope>
</reference>
<comment type="caution">
    <text evidence="1">The sequence shown here is derived from an EMBL/GenBank/DDBJ whole genome shotgun (WGS) entry which is preliminary data.</text>
</comment>
<dbReference type="Proteomes" id="UP000019763">
    <property type="component" value="Unassembled WGS sequence"/>
</dbReference>
<protein>
    <submittedName>
        <fullName evidence="1">Uncharacterized protein</fullName>
    </submittedName>
</protein>
<name>A0A023B5F6_GRENI</name>
<proteinExistence type="predicted"/>